<reference evidence="3 4" key="1">
    <citation type="journal article" date="2020" name="ISME J.">
        <title>Comparative genomics reveals insights into cyanobacterial evolution and habitat adaptation.</title>
        <authorList>
            <person name="Chen M.Y."/>
            <person name="Teng W.K."/>
            <person name="Zhao L."/>
            <person name="Hu C.X."/>
            <person name="Zhou Y.K."/>
            <person name="Han B.P."/>
            <person name="Song L.R."/>
            <person name="Shu W.S."/>
        </authorList>
    </citation>
    <scope>NUCLEOTIDE SEQUENCE [LARGE SCALE GENOMIC DNA]</scope>
    <source>
        <strain evidence="3 4">FACHB-1050</strain>
    </source>
</reference>
<evidence type="ECO:0000256" key="2">
    <source>
        <dbReference type="SAM" id="Phobius"/>
    </source>
</evidence>
<keyword evidence="2" id="KW-0812">Transmembrane</keyword>
<feature type="region of interest" description="Disordered" evidence="1">
    <location>
        <begin position="233"/>
        <end position="254"/>
    </location>
</feature>
<evidence type="ECO:0000313" key="4">
    <source>
        <dbReference type="Proteomes" id="UP000618445"/>
    </source>
</evidence>
<keyword evidence="2" id="KW-0472">Membrane</keyword>
<gene>
    <name evidence="3" type="ORF">H6G05_04915</name>
</gene>
<feature type="region of interest" description="Disordered" evidence="1">
    <location>
        <begin position="56"/>
        <end position="86"/>
    </location>
</feature>
<evidence type="ECO:0000256" key="1">
    <source>
        <dbReference type="SAM" id="MobiDB-lite"/>
    </source>
</evidence>
<comment type="caution">
    <text evidence="3">The sequence shown here is derived from an EMBL/GenBank/DDBJ whole genome shotgun (WGS) entry which is preliminary data.</text>
</comment>
<accession>A0ABR8C9F0</accession>
<name>A0ABR8C9F0_9CYAN</name>
<dbReference type="RefSeq" id="WP_190576830.1">
    <property type="nucleotide sequence ID" value="NZ_CAWPQU010000045.1"/>
</dbReference>
<sequence length="254" mass="27822">MATPQPQKRLRKKKKPPKKFRLSYSLVLLFAMIVVGSVAGLVAYSFGKQALEGVNPSPAGIKLPKPSPVSKPKEAPKASPQSQTDGKASFFLDEAEIIADMQARSQQELGGLTRPAFVAKANISDRKRIYNKVDRAYNSMRDPLAVSGDADSRIAARIAALRQRVYTSSRSTYDNFDRPVANNANNANSPSPSLLSTPVELTPIRDRWEDRDAALGGNPRQVTVEIIEVAPEPPSGSLFIPRQTTPNDVELNRR</sequence>
<feature type="region of interest" description="Disordered" evidence="1">
    <location>
        <begin position="178"/>
        <end position="197"/>
    </location>
</feature>
<keyword evidence="2" id="KW-1133">Transmembrane helix</keyword>
<dbReference type="Proteomes" id="UP000618445">
    <property type="component" value="Unassembled WGS sequence"/>
</dbReference>
<feature type="compositionally biased region" description="Low complexity" evidence="1">
    <location>
        <begin position="181"/>
        <end position="196"/>
    </location>
</feature>
<feature type="transmembrane region" description="Helical" evidence="2">
    <location>
        <begin position="21"/>
        <end position="46"/>
    </location>
</feature>
<protein>
    <submittedName>
        <fullName evidence="3">Uncharacterized protein</fullName>
    </submittedName>
</protein>
<keyword evidence="4" id="KW-1185">Reference proteome</keyword>
<dbReference type="EMBL" id="JACJQY010000005">
    <property type="protein sequence ID" value="MBD2316187.1"/>
    <property type="molecule type" value="Genomic_DNA"/>
</dbReference>
<organism evidence="3 4">
    <name type="scientific">Phormidium tenue FACHB-1050</name>
    <dbReference type="NCBI Taxonomy" id="2692857"/>
    <lineage>
        <taxon>Bacteria</taxon>
        <taxon>Bacillati</taxon>
        <taxon>Cyanobacteriota</taxon>
        <taxon>Cyanophyceae</taxon>
        <taxon>Oscillatoriophycideae</taxon>
        <taxon>Oscillatoriales</taxon>
        <taxon>Oscillatoriaceae</taxon>
        <taxon>Phormidium</taxon>
    </lineage>
</organism>
<evidence type="ECO:0000313" key="3">
    <source>
        <dbReference type="EMBL" id="MBD2316187.1"/>
    </source>
</evidence>
<proteinExistence type="predicted"/>